<protein>
    <submittedName>
        <fullName evidence="9">C4-dicarboxylate transporter DctM subunit</fullName>
    </submittedName>
</protein>
<gene>
    <name evidence="9" type="ORF">J2S02_004135</name>
</gene>
<evidence type="ECO:0000313" key="10">
    <source>
        <dbReference type="Proteomes" id="UP001232245"/>
    </source>
</evidence>
<comment type="subcellular location">
    <subcellularLocation>
        <location evidence="1">Cell inner membrane</location>
        <topology evidence="1">Multi-pass membrane protein</topology>
    </subcellularLocation>
</comment>
<feature type="transmembrane region" description="Helical" evidence="7">
    <location>
        <begin position="314"/>
        <end position="344"/>
    </location>
</feature>
<feature type="transmembrane region" description="Helical" evidence="7">
    <location>
        <begin position="86"/>
        <end position="107"/>
    </location>
</feature>
<dbReference type="NCBIfam" id="TIGR00786">
    <property type="entry name" value="dctM"/>
    <property type="match status" value="1"/>
</dbReference>
<evidence type="ECO:0000256" key="2">
    <source>
        <dbReference type="ARBA" id="ARBA00022475"/>
    </source>
</evidence>
<feature type="transmembrane region" description="Helical" evidence="7">
    <location>
        <begin position="396"/>
        <end position="421"/>
    </location>
</feature>
<dbReference type="InterPro" id="IPR010656">
    <property type="entry name" value="DctM"/>
</dbReference>
<evidence type="ECO:0000256" key="6">
    <source>
        <dbReference type="ARBA" id="ARBA00023136"/>
    </source>
</evidence>
<evidence type="ECO:0000256" key="4">
    <source>
        <dbReference type="ARBA" id="ARBA00022692"/>
    </source>
</evidence>
<evidence type="ECO:0000313" key="9">
    <source>
        <dbReference type="EMBL" id="MDQ0227788.1"/>
    </source>
</evidence>
<dbReference type="Proteomes" id="UP001232245">
    <property type="component" value="Unassembled WGS sequence"/>
</dbReference>
<dbReference type="PANTHER" id="PTHR33362:SF5">
    <property type="entry name" value="C4-DICARBOXYLATE TRAP TRANSPORTER LARGE PERMEASE PROTEIN DCTM"/>
    <property type="match status" value="1"/>
</dbReference>
<accession>A0ABT9Z6A1</accession>
<keyword evidence="4 7" id="KW-0812">Transmembrane</keyword>
<keyword evidence="5 7" id="KW-1133">Transmembrane helix</keyword>
<keyword evidence="2" id="KW-1003">Cell membrane</keyword>
<feature type="transmembrane region" description="Helical" evidence="7">
    <location>
        <begin position="269"/>
        <end position="294"/>
    </location>
</feature>
<keyword evidence="10" id="KW-1185">Reference proteome</keyword>
<feature type="transmembrane region" description="Helical" evidence="7">
    <location>
        <begin position="356"/>
        <end position="376"/>
    </location>
</feature>
<dbReference type="InterPro" id="IPR004681">
    <property type="entry name" value="TRAP_DctM"/>
</dbReference>
<feature type="transmembrane region" description="Helical" evidence="7">
    <location>
        <begin position="241"/>
        <end position="257"/>
    </location>
</feature>
<name>A0ABT9Z6A1_9BACI</name>
<keyword evidence="6 7" id="KW-0472">Membrane</keyword>
<feature type="transmembrane region" description="Helical" evidence="7">
    <location>
        <begin position="12"/>
        <end position="34"/>
    </location>
</feature>
<reference evidence="9 10" key="1">
    <citation type="submission" date="2023-07" db="EMBL/GenBank/DDBJ databases">
        <title>Genomic Encyclopedia of Type Strains, Phase IV (KMG-IV): sequencing the most valuable type-strain genomes for metagenomic binning, comparative biology and taxonomic classification.</title>
        <authorList>
            <person name="Goeker M."/>
        </authorList>
    </citation>
    <scope>NUCLEOTIDE SEQUENCE [LARGE SCALE GENOMIC DNA]</scope>
    <source>
        <strain evidence="9 10">DSM 17723</strain>
    </source>
</reference>
<comment type="caution">
    <text evidence="9">The sequence shown here is derived from an EMBL/GenBank/DDBJ whole genome shotgun (WGS) entry which is preliminary data.</text>
</comment>
<feature type="transmembrane region" description="Helical" evidence="7">
    <location>
        <begin position="170"/>
        <end position="192"/>
    </location>
</feature>
<dbReference type="PANTHER" id="PTHR33362">
    <property type="entry name" value="SIALIC ACID TRAP TRANSPORTER PERMEASE PROTEIN SIAT-RELATED"/>
    <property type="match status" value="1"/>
</dbReference>
<dbReference type="EMBL" id="JAUSTZ010000011">
    <property type="protein sequence ID" value="MDQ0227788.1"/>
    <property type="molecule type" value="Genomic_DNA"/>
</dbReference>
<feature type="transmembrane region" description="Helical" evidence="7">
    <location>
        <begin position="113"/>
        <end position="131"/>
    </location>
</feature>
<organism evidence="9 10">
    <name type="scientific">Metabacillus niabensis</name>
    <dbReference type="NCBI Taxonomy" id="324854"/>
    <lineage>
        <taxon>Bacteria</taxon>
        <taxon>Bacillati</taxon>
        <taxon>Bacillota</taxon>
        <taxon>Bacilli</taxon>
        <taxon>Bacillales</taxon>
        <taxon>Bacillaceae</taxon>
        <taxon>Metabacillus</taxon>
    </lineage>
</organism>
<evidence type="ECO:0000256" key="7">
    <source>
        <dbReference type="SAM" id="Phobius"/>
    </source>
</evidence>
<feature type="transmembrane region" description="Helical" evidence="7">
    <location>
        <begin position="213"/>
        <end position="235"/>
    </location>
</feature>
<keyword evidence="3" id="KW-0997">Cell inner membrane</keyword>
<feature type="transmembrane region" description="Helical" evidence="7">
    <location>
        <begin position="138"/>
        <end position="158"/>
    </location>
</feature>
<evidence type="ECO:0000256" key="3">
    <source>
        <dbReference type="ARBA" id="ARBA00022519"/>
    </source>
</evidence>
<evidence type="ECO:0000256" key="5">
    <source>
        <dbReference type="ARBA" id="ARBA00022989"/>
    </source>
</evidence>
<sequence>MTSFVLFGTFFLFMLLSVPIAISLGLAGLITAIYSPNISITFLAQGFVTSTDNFALMAIPFFILAGEIMGKGGISSRLFNLANIFVGRYTGGFAIAAVITCMFFAAISGSGPATVAAVGGIMIPAMVAEGYDRKFATAVIVTAGSIGIIIPPSIPMVLFGVSSNQSIGDLFLGGIFPGILIGICLMIWCYFYSKKKGYSGTKESFSFKKMLSALNQAKWSLLVPIIILGGIYGGIFTPTEAAVFGVVYAAFVSIFLHKEIKFRKFPKIIADAAISSVSILIIIGTANAFGTILTMEKIPQAVAETFLSISENSIVIILLIILLLLIIGCFIDTSAAVIIFTPILFPVASQVGLDPIHFGIIMIVTLSIGFITPPLGVNLFVGSGISGLSIPTLVRAVVPFFFVMLISLAIIAVIPQLTLLLL</sequence>
<dbReference type="RefSeq" id="WP_174881782.1">
    <property type="nucleotide sequence ID" value="NZ_CADEPK010000431.1"/>
</dbReference>
<proteinExistence type="predicted"/>
<evidence type="ECO:0000256" key="1">
    <source>
        <dbReference type="ARBA" id="ARBA00004429"/>
    </source>
</evidence>
<feature type="domain" description="TRAP C4-dicarboxylate transport system permease DctM subunit" evidence="8">
    <location>
        <begin position="7"/>
        <end position="417"/>
    </location>
</feature>
<dbReference type="Pfam" id="PF06808">
    <property type="entry name" value="DctM"/>
    <property type="match status" value="1"/>
</dbReference>
<dbReference type="PIRSF" id="PIRSF006066">
    <property type="entry name" value="HI0050"/>
    <property type="match status" value="1"/>
</dbReference>
<evidence type="ECO:0000259" key="8">
    <source>
        <dbReference type="Pfam" id="PF06808"/>
    </source>
</evidence>